<evidence type="ECO:0000313" key="3">
    <source>
        <dbReference type="Proteomes" id="UP000245946"/>
    </source>
</evidence>
<dbReference type="OrthoDB" id="10255128at2759"/>
<reference evidence="2 3" key="1">
    <citation type="journal article" date="2018" name="Mol. Biol. Evol.">
        <title>Broad Genomic Sampling Reveals a Smut Pathogenic Ancestry of the Fungal Clade Ustilaginomycotina.</title>
        <authorList>
            <person name="Kijpornyongpan T."/>
            <person name="Mondo S.J."/>
            <person name="Barry K."/>
            <person name="Sandor L."/>
            <person name="Lee J."/>
            <person name="Lipzen A."/>
            <person name="Pangilinan J."/>
            <person name="LaButti K."/>
            <person name="Hainaut M."/>
            <person name="Henrissat B."/>
            <person name="Grigoriev I.V."/>
            <person name="Spatafora J.W."/>
            <person name="Aime M.C."/>
        </authorList>
    </citation>
    <scope>NUCLEOTIDE SEQUENCE [LARGE SCALE GENOMIC DNA]</scope>
    <source>
        <strain evidence="2 3">MCA 4186</strain>
    </source>
</reference>
<keyword evidence="3" id="KW-1185">Reference proteome</keyword>
<proteinExistence type="predicted"/>
<dbReference type="Proteomes" id="UP000245946">
    <property type="component" value="Unassembled WGS sequence"/>
</dbReference>
<dbReference type="SUPFAM" id="SSF56784">
    <property type="entry name" value="HAD-like"/>
    <property type="match status" value="1"/>
</dbReference>
<name>A0A316Z6S4_9BASI</name>
<dbReference type="AlphaFoldDB" id="A0A316Z6S4"/>
<dbReference type="STRING" id="58919.A0A316Z6S4"/>
<evidence type="ECO:0000313" key="2">
    <source>
        <dbReference type="EMBL" id="PWN96764.1"/>
    </source>
</evidence>
<dbReference type="RefSeq" id="XP_025597043.1">
    <property type="nucleotide sequence ID" value="XM_025742924.1"/>
</dbReference>
<feature type="region of interest" description="Disordered" evidence="1">
    <location>
        <begin position="158"/>
        <end position="179"/>
    </location>
</feature>
<dbReference type="InterPro" id="IPR050849">
    <property type="entry name" value="HAD-like_hydrolase_phosphatase"/>
</dbReference>
<dbReference type="EMBL" id="KZ819298">
    <property type="protein sequence ID" value="PWN96764.1"/>
    <property type="molecule type" value="Genomic_DNA"/>
</dbReference>
<accession>A0A316Z6S4</accession>
<dbReference type="GeneID" id="37270468"/>
<dbReference type="Pfam" id="PF12710">
    <property type="entry name" value="HAD"/>
    <property type="match status" value="1"/>
</dbReference>
<dbReference type="InterPro" id="IPR023214">
    <property type="entry name" value="HAD_sf"/>
</dbReference>
<sequence>MLLLLDWDETLSAHDTLALIAPPAGAQTRGPAFAAYGEAYMDDLQAHAAARSPPRDLDEHFESLAALDAVELASQARIEAGGLFEDADLAAMEARAREVALRDGWREASQWLAARGVEMHIISVGWSARFIAASLAHHGCARPASICANEVEADATTGRGTGRLTKSRDATSAGDGVAGIRTAPHKLREAQRIAQAWRQAGGQGKVVYAGDSTTDLQALLFADIGLVVGQAKGLEETLERLGGRGWLAHASRWTPQRKQREALTFDLVEIDDWRQGLAVLQTVLLHERMGEEIGYLPADVR</sequence>
<dbReference type="Gene3D" id="3.40.50.1000">
    <property type="entry name" value="HAD superfamily/HAD-like"/>
    <property type="match status" value="1"/>
</dbReference>
<dbReference type="PANTHER" id="PTHR28181">
    <property type="entry name" value="UPF0655 PROTEIN YCR015C"/>
    <property type="match status" value="1"/>
</dbReference>
<gene>
    <name evidence="2" type="ORF">FA09DRAFT_331221</name>
</gene>
<evidence type="ECO:0000256" key="1">
    <source>
        <dbReference type="SAM" id="MobiDB-lite"/>
    </source>
</evidence>
<protein>
    <recommendedName>
        <fullName evidence="4">HAD-like protein</fullName>
    </recommendedName>
</protein>
<organism evidence="2 3">
    <name type="scientific">Tilletiopsis washingtonensis</name>
    <dbReference type="NCBI Taxonomy" id="58919"/>
    <lineage>
        <taxon>Eukaryota</taxon>
        <taxon>Fungi</taxon>
        <taxon>Dikarya</taxon>
        <taxon>Basidiomycota</taxon>
        <taxon>Ustilaginomycotina</taxon>
        <taxon>Exobasidiomycetes</taxon>
        <taxon>Entylomatales</taxon>
        <taxon>Entylomatales incertae sedis</taxon>
        <taxon>Tilletiopsis</taxon>
    </lineage>
</organism>
<evidence type="ECO:0008006" key="4">
    <source>
        <dbReference type="Google" id="ProtNLM"/>
    </source>
</evidence>
<dbReference type="PANTHER" id="PTHR28181:SF1">
    <property type="entry name" value="COLD TOLERANCE PROTEIN 1"/>
    <property type="match status" value="1"/>
</dbReference>
<dbReference type="InterPro" id="IPR036412">
    <property type="entry name" value="HAD-like_sf"/>
</dbReference>